<reference evidence="7 8" key="1">
    <citation type="submission" date="2016-10" db="EMBL/GenBank/DDBJ databases">
        <authorList>
            <person name="de Groot N.N."/>
        </authorList>
    </citation>
    <scope>NUCLEOTIDE SEQUENCE [LARGE SCALE GENOMIC DNA]</scope>
    <source>
        <strain evidence="7 8">DSM 1283</strain>
    </source>
</reference>
<feature type="domain" description="Flagellin N-terminal" evidence="5">
    <location>
        <begin position="3"/>
        <end position="139"/>
    </location>
</feature>
<organism evidence="7 8">
    <name type="scientific">Anaerocolumna aminovalerica</name>
    <dbReference type="NCBI Taxonomy" id="1527"/>
    <lineage>
        <taxon>Bacteria</taxon>
        <taxon>Bacillati</taxon>
        <taxon>Bacillota</taxon>
        <taxon>Clostridia</taxon>
        <taxon>Lachnospirales</taxon>
        <taxon>Lachnospiraceae</taxon>
        <taxon>Anaerocolumna</taxon>
    </lineage>
</organism>
<dbReference type="InterPro" id="IPR046358">
    <property type="entry name" value="Flagellin_C"/>
</dbReference>
<dbReference type="Gene3D" id="6.10.10.10">
    <property type="entry name" value="Flagellar export chaperone, C-terminal domain"/>
    <property type="match status" value="1"/>
</dbReference>
<dbReference type="GO" id="GO:0009288">
    <property type="term" value="C:bacterial-type flagellum"/>
    <property type="evidence" value="ECO:0007669"/>
    <property type="project" value="UniProtKB-SubCell"/>
</dbReference>
<protein>
    <recommendedName>
        <fullName evidence="2 4">Flagellin</fullName>
    </recommendedName>
</protein>
<keyword evidence="3 4" id="KW-0975">Bacterial flagellum</keyword>
<evidence type="ECO:0000256" key="4">
    <source>
        <dbReference type="RuleBase" id="RU362073"/>
    </source>
</evidence>
<evidence type="ECO:0000259" key="6">
    <source>
        <dbReference type="Pfam" id="PF00700"/>
    </source>
</evidence>
<dbReference type="RefSeq" id="WP_091687011.1">
    <property type="nucleotide sequence ID" value="NZ_BAABFM010000023.1"/>
</dbReference>
<dbReference type="Proteomes" id="UP000198806">
    <property type="component" value="Unassembled WGS sequence"/>
</dbReference>
<dbReference type="PRINTS" id="PR00207">
    <property type="entry name" value="FLAGELLIN"/>
</dbReference>
<dbReference type="SUPFAM" id="SSF64518">
    <property type="entry name" value="Phase 1 flagellin"/>
    <property type="match status" value="1"/>
</dbReference>
<proteinExistence type="inferred from homology"/>
<accession>A0A1I5GA67</accession>
<sequence length="509" mass="53506">MRINHNIPALKANNQLFKTNNALDKSLERLSSGFRINRAADDAAGMAISQKMKTQIAGLDQASRNAADGISVIQTAEGALIEVGTMLQRMRELAVQAANGTNTLEDRASIQAEIDQLTQEIQRISDTTEFNTKTLLNGNIDQMSYSSNSSVNLISVSDTVATGNYTIKVTQDARQAIVGGGEIDTGTPPTGKIPTGASGVINLNGIEIKIEEGETLDQVYEKIRNAGDNLNIRVIASLASAPGAGNEETGGYSVDTIGDGTRLFFISEGYGSKNRIDVQCNNPALASALGLSTSTMSGEGVDAKADISGFTSNTATVSTNGKLIKVTDNNGFEMVFETEPGVAGTKFTDNVSGVGSASVTNPATPPASATVTITVLDAGPMQLQIGANEGQIMEVRIPKINPKTLGIDNINLGTEKGAQEAISSCDKALLEVTAIRAKLGAYQNRLEHSIANLDVTSENMSEALSRIEDADMAAEMATYTQKNVLAQAGTAMLAQANERPQNILTLLQG</sequence>
<dbReference type="InterPro" id="IPR042187">
    <property type="entry name" value="Flagellin_C_sub2"/>
</dbReference>
<dbReference type="OrthoDB" id="9796789at2"/>
<keyword evidence="7" id="KW-0966">Cell projection</keyword>
<evidence type="ECO:0000313" key="8">
    <source>
        <dbReference type="Proteomes" id="UP000198806"/>
    </source>
</evidence>
<comment type="similarity">
    <text evidence="1 4">Belongs to the bacterial flagellin family.</text>
</comment>
<dbReference type="EMBL" id="FOWD01000018">
    <property type="protein sequence ID" value="SFO32958.1"/>
    <property type="molecule type" value="Genomic_DNA"/>
</dbReference>
<name>A0A1I5GA67_9FIRM</name>
<comment type="function">
    <text evidence="4">Flagellin is the subunit protein which polymerizes to form the filaments of bacterial flagella.</text>
</comment>
<evidence type="ECO:0000313" key="7">
    <source>
        <dbReference type="EMBL" id="SFO32958.1"/>
    </source>
</evidence>
<evidence type="ECO:0000256" key="2">
    <source>
        <dbReference type="ARBA" id="ARBA00020110"/>
    </source>
</evidence>
<evidence type="ECO:0000259" key="5">
    <source>
        <dbReference type="Pfam" id="PF00669"/>
    </source>
</evidence>
<dbReference type="AlphaFoldDB" id="A0A1I5GA67"/>
<keyword evidence="8" id="KW-1185">Reference proteome</keyword>
<dbReference type="STRING" id="1527.SAMN04489757_11850"/>
<dbReference type="InterPro" id="IPR001029">
    <property type="entry name" value="Flagellin_N"/>
</dbReference>
<keyword evidence="4" id="KW-0964">Secreted</keyword>
<dbReference type="InterPro" id="IPR001492">
    <property type="entry name" value="Flagellin"/>
</dbReference>
<dbReference type="Pfam" id="PF00700">
    <property type="entry name" value="Flagellin_C"/>
    <property type="match status" value="1"/>
</dbReference>
<dbReference type="PANTHER" id="PTHR42792">
    <property type="entry name" value="FLAGELLIN"/>
    <property type="match status" value="1"/>
</dbReference>
<dbReference type="PANTHER" id="PTHR42792:SF2">
    <property type="entry name" value="FLAGELLIN"/>
    <property type="match status" value="1"/>
</dbReference>
<evidence type="ECO:0000256" key="3">
    <source>
        <dbReference type="ARBA" id="ARBA00023143"/>
    </source>
</evidence>
<dbReference type="GO" id="GO:0005198">
    <property type="term" value="F:structural molecule activity"/>
    <property type="evidence" value="ECO:0007669"/>
    <property type="project" value="UniProtKB-UniRule"/>
</dbReference>
<feature type="domain" description="Flagellin C-terminal" evidence="6">
    <location>
        <begin position="424"/>
        <end position="507"/>
    </location>
</feature>
<gene>
    <name evidence="7" type="ORF">SAMN04489757_11850</name>
</gene>
<evidence type="ECO:0000256" key="1">
    <source>
        <dbReference type="ARBA" id="ARBA00005709"/>
    </source>
</evidence>
<dbReference type="Pfam" id="PF00669">
    <property type="entry name" value="Flagellin_N"/>
    <property type="match status" value="1"/>
</dbReference>
<keyword evidence="7" id="KW-0969">Cilium</keyword>
<dbReference type="GO" id="GO:0005576">
    <property type="term" value="C:extracellular region"/>
    <property type="evidence" value="ECO:0007669"/>
    <property type="project" value="UniProtKB-SubCell"/>
</dbReference>
<dbReference type="Gene3D" id="1.20.1330.10">
    <property type="entry name" value="f41 fragment of flagellin, N-terminal domain"/>
    <property type="match status" value="2"/>
</dbReference>
<comment type="subcellular location">
    <subcellularLocation>
        <location evidence="4">Secreted</location>
    </subcellularLocation>
    <subcellularLocation>
        <location evidence="4">Bacterial flagellum</location>
    </subcellularLocation>
</comment>
<keyword evidence="7" id="KW-0282">Flagellum</keyword>